<evidence type="ECO:0000313" key="2">
    <source>
        <dbReference type="EMBL" id="SHK43750.1"/>
    </source>
</evidence>
<dbReference type="RefSeq" id="WP_072998290.1">
    <property type="nucleotide sequence ID" value="NZ_FRAM01000002.1"/>
</dbReference>
<dbReference type="OrthoDB" id="1266852at2"/>
<feature type="transmembrane region" description="Helical" evidence="1">
    <location>
        <begin position="49"/>
        <end position="69"/>
    </location>
</feature>
<evidence type="ECO:0000313" key="3">
    <source>
        <dbReference type="Proteomes" id="UP000184498"/>
    </source>
</evidence>
<keyword evidence="3" id="KW-1185">Reference proteome</keyword>
<keyword evidence="1" id="KW-0812">Transmembrane</keyword>
<dbReference type="AlphaFoldDB" id="A0A1M6SGH1"/>
<name>A0A1M6SGH1_9FLAO</name>
<gene>
    <name evidence="2" type="ORF">SAMN05444371_2448</name>
</gene>
<accession>A0A1M6SGH1</accession>
<proteinExistence type="predicted"/>
<keyword evidence="1" id="KW-1133">Transmembrane helix</keyword>
<organism evidence="2 3">
    <name type="scientific">Epilithonimonas mollis</name>
    <dbReference type="NCBI Taxonomy" id="216903"/>
    <lineage>
        <taxon>Bacteria</taxon>
        <taxon>Pseudomonadati</taxon>
        <taxon>Bacteroidota</taxon>
        <taxon>Flavobacteriia</taxon>
        <taxon>Flavobacteriales</taxon>
        <taxon>Weeksellaceae</taxon>
        <taxon>Chryseobacterium group</taxon>
        <taxon>Epilithonimonas</taxon>
    </lineage>
</organism>
<feature type="transmembrane region" description="Helical" evidence="1">
    <location>
        <begin position="12"/>
        <end position="29"/>
    </location>
</feature>
<evidence type="ECO:0000256" key="1">
    <source>
        <dbReference type="SAM" id="Phobius"/>
    </source>
</evidence>
<protein>
    <recommendedName>
        <fullName evidence="4">DoxX family protein</fullName>
    </recommendedName>
</protein>
<sequence length="122" mass="14469">MKSVDRSYKKNKDYYFIFGLILLVLLLSINTDLQEYSQHELINIPEGFFYYTFGVDTMILISWLMILFFRKAGVILFPVFVMLHFGLHNYFLSTYLYSDITVLFLFIGIGLIAVIPRWKMLK</sequence>
<dbReference type="EMBL" id="FRAM01000002">
    <property type="protein sequence ID" value="SHK43750.1"/>
    <property type="molecule type" value="Genomic_DNA"/>
</dbReference>
<reference evidence="3" key="1">
    <citation type="submission" date="2016-11" db="EMBL/GenBank/DDBJ databases">
        <authorList>
            <person name="Varghese N."/>
            <person name="Submissions S."/>
        </authorList>
    </citation>
    <scope>NUCLEOTIDE SEQUENCE [LARGE SCALE GENOMIC DNA]</scope>
    <source>
        <strain evidence="3">DSM 18016</strain>
    </source>
</reference>
<keyword evidence="1" id="KW-0472">Membrane</keyword>
<feature type="transmembrane region" description="Helical" evidence="1">
    <location>
        <begin position="74"/>
        <end position="91"/>
    </location>
</feature>
<feature type="transmembrane region" description="Helical" evidence="1">
    <location>
        <begin position="97"/>
        <end position="115"/>
    </location>
</feature>
<evidence type="ECO:0008006" key="4">
    <source>
        <dbReference type="Google" id="ProtNLM"/>
    </source>
</evidence>
<dbReference type="Proteomes" id="UP000184498">
    <property type="component" value="Unassembled WGS sequence"/>
</dbReference>